<organism evidence="2 3">
    <name type="scientific">Deinococcus yavapaiensis KR-236</name>
    <dbReference type="NCBI Taxonomy" id="694435"/>
    <lineage>
        <taxon>Bacteria</taxon>
        <taxon>Thermotogati</taxon>
        <taxon>Deinococcota</taxon>
        <taxon>Deinococci</taxon>
        <taxon>Deinococcales</taxon>
        <taxon>Deinococcaceae</taxon>
        <taxon>Deinococcus</taxon>
    </lineage>
</organism>
<dbReference type="PANTHER" id="PTHR30289">
    <property type="entry name" value="UNCHARACTERIZED PROTEIN YBCL-RELATED"/>
    <property type="match status" value="1"/>
</dbReference>
<evidence type="ECO:0000256" key="1">
    <source>
        <dbReference type="SAM" id="SignalP"/>
    </source>
</evidence>
<dbReference type="CDD" id="cd00865">
    <property type="entry name" value="PEBP_bact_arch"/>
    <property type="match status" value="1"/>
</dbReference>
<dbReference type="InterPro" id="IPR008914">
    <property type="entry name" value="PEBP"/>
</dbReference>
<keyword evidence="3" id="KW-1185">Reference proteome</keyword>
<reference evidence="2 3" key="1">
    <citation type="submission" date="2018-06" db="EMBL/GenBank/DDBJ databases">
        <title>Genomic Encyclopedia of Type Strains, Phase IV (KMG-IV): sequencing the most valuable type-strain genomes for metagenomic binning, comparative biology and taxonomic classification.</title>
        <authorList>
            <person name="Goeker M."/>
        </authorList>
    </citation>
    <scope>NUCLEOTIDE SEQUENCE [LARGE SCALE GENOMIC DNA]</scope>
    <source>
        <strain evidence="2 3">DSM 18048</strain>
    </source>
</reference>
<dbReference type="Gene3D" id="3.90.280.10">
    <property type="entry name" value="PEBP-like"/>
    <property type="match status" value="1"/>
</dbReference>
<evidence type="ECO:0000313" key="2">
    <source>
        <dbReference type="EMBL" id="PYE55203.1"/>
    </source>
</evidence>
<sequence>MSNALTHRVLPAATLAALLSACAPTLTLGGNPAGARLSVAQPGGTVSAGTLTLSSPQFANGGRIANEQSANVFGCTGGNVSPTLTWSGAPAGTQSFALTMYDPDAPTGSGFWHWIVYNIPATATSLSLGAGAASGTALPAGTRQGAGDAGTVGYLGPCPSVGDPPHRYVFTLYALNRTLDIPANSAPAIVGFNLDGSTIARTTLTGFFGR</sequence>
<dbReference type="PANTHER" id="PTHR30289:SF1">
    <property type="entry name" value="PEBP (PHOSPHATIDYLETHANOLAMINE-BINDING PROTEIN) FAMILY PROTEIN"/>
    <property type="match status" value="1"/>
</dbReference>
<dbReference type="SUPFAM" id="SSF49777">
    <property type="entry name" value="PEBP-like"/>
    <property type="match status" value="1"/>
</dbReference>
<dbReference type="Proteomes" id="UP000248326">
    <property type="component" value="Unassembled WGS sequence"/>
</dbReference>
<dbReference type="AlphaFoldDB" id="A0A318SQQ3"/>
<feature type="signal peptide" evidence="1">
    <location>
        <begin position="1"/>
        <end position="23"/>
    </location>
</feature>
<evidence type="ECO:0000313" key="3">
    <source>
        <dbReference type="Proteomes" id="UP000248326"/>
    </source>
</evidence>
<dbReference type="EMBL" id="QJSX01000003">
    <property type="protein sequence ID" value="PYE55203.1"/>
    <property type="molecule type" value="Genomic_DNA"/>
</dbReference>
<dbReference type="InterPro" id="IPR005247">
    <property type="entry name" value="YbhB_YbcL/LppC-like"/>
</dbReference>
<dbReference type="NCBIfam" id="TIGR00481">
    <property type="entry name" value="YbhB/YbcL family Raf kinase inhibitor-like protein"/>
    <property type="match status" value="1"/>
</dbReference>
<feature type="chain" id="PRO_5016263112" evidence="1">
    <location>
        <begin position="24"/>
        <end position="210"/>
    </location>
</feature>
<accession>A0A318SQQ3</accession>
<dbReference type="InterPro" id="IPR036610">
    <property type="entry name" value="PEBP-like_sf"/>
</dbReference>
<keyword evidence="1" id="KW-0732">Signal</keyword>
<comment type="caution">
    <text evidence="2">The sequence shown here is derived from an EMBL/GenBank/DDBJ whole genome shotgun (WGS) entry which is preliminary data.</text>
</comment>
<gene>
    <name evidence="2" type="ORF">DES52_10333</name>
</gene>
<dbReference type="RefSeq" id="WP_211317860.1">
    <property type="nucleotide sequence ID" value="NZ_QJSX01000003.1"/>
</dbReference>
<dbReference type="Pfam" id="PF01161">
    <property type="entry name" value="PBP"/>
    <property type="match status" value="1"/>
</dbReference>
<proteinExistence type="predicted"/>
<name>A0A318SQQ3_9DEIO</name>
<protein>
    <submittedName>
        <fullName evidence="2">PBP family phospholipid-binding protein</fullName>
    </submittedName>
</protein>